<dbReference type="Gene3D" id="3.40.50.300">
    <property type="entry name" value="P-loop containing nucleotide triphosphate hydrolases"/>
    <property type="match status" value="1"/>
</dbReference>
<dbReference type="Pfam" id="PF03976">
    <property type="entry name" value="PPK2"/>
    <property type="match status" value="1"/>
</dbReference>
<evidence type="ECO:0000256" key="4">
    <source>
        <dbReference type="ARBA" id="ARBA00023310"/>
    </source>
</evidence>
<evidence type="ECO:0000256" key="8">
    <source>
        <dbReference type="SAM" id="MobiDB-lite"/>
    </source>
</evidence>
<evidence type="ECO:0000259" key="9">
    <source>
        <dbReference type="Pfam" id="PF03976"/>
    </source>
</evidence>
<comment type="function">
    <text evidence="6">Uses inorganic polyphosphate (polyP) as a donor to convert GDP to GTP or ADP to ATP.</text>
</comment>
<dbReference type="GO" id="GO:0008976">
    <property type="term" value="F:polyphosphate kinase activity"/>
    <property type="evidence" value="ECO:0007669"/>
    <property type="project" value="UniProtKB-UniRule"/>
</dbReference>
<dbReference type="NCBIfam" id="TIGR03707">
    <property type="entry name" value="PPK2_P_aer"/>
    <property type="match status" value="1"/>
</dbReference>
<evidence type="ECO:0000256" key="6">
    <source>
        <dbReference type="RuleBase" id="RU369062"/>
    </source>
</evidence>
<reference evidence="10 11" key="1">
    <citation type="submission" date="2016-07" db="EMBL/GenBank/DDBJ databases">
        <title>Draft Genome Sequence of Methylobrevis pamukkalensis PK2.</title>
        <authorList>
            <person name="Vasilenko O.V."/>
            <person name="Doronina N.V."/>
            <person name="Shmareva M.N."/>
            <person name="Tarlachkov S.V."/>
            <person name="Mustakhimov I."/>
            <person name="Trotsenko Y.A."/>
        </authorList>
    </citation>
    <scope>NUCLEOTIDE SEQUENCE [LARGE SCALE GENOMIC DNA]</scope>
    <source>
        <strain evidence="10 11">PK2</strain>
    </source>
</reference>
<evidence type="ECO:0000256" key="5">
    <source>
        <dbReference type="ARBA" id="ARBA00024500"/>
    </source>
</evidence>
<evidence type="ECO:0000256" key="2">
    <source>
        <dbReference type="ARBA" id="ARBA00022679"/>
    </source>
</evidence>
<keyword evidence="4" id="KW-0066">ATP synthesis</keyword>
<comment type="similarity">
    <text evidence="1 6">Belongs to the polyphosphate kinase 2 (PPK2) family. Class I subfamily.</text>
</comment>
<feature type="region of interest" description="Disordered" evidence="8">
    <location>
        <begin position="1"/>
        <end position="28"/>
    </location>
</feature>
<proteinExistence type="inferred from homology"/>
<dbReference type="PATRIC" id="fig|1439726.3.peg.3013"/>
<dbReference type="InterPro" id="IPR027417">
    <property type="entry name" value="P-loop_NTPase"/>
</dbReference>
<dbReference type="AlphaFoldDB" id="A0A1E3H0I0"/>
<keyword evidence="7" id="KW-0175">Coiled coil</keyword>
<comment type="caution">
    <text evidence="10">The sequence shown here is derived from an EMBL/GenBank/DDBJ whole genome shotgun (WGS) entry which is preliminary data.</text>
</comment>
<dbReference type="RefSeq" id="WP_245294052.1">
    <property type="nucleotide sequence ID" value="NZ_MCRJ01000072.1"/>
</dbReference>
<comment type="subunit">
    <text evidence="6">Homotetramer.</text>
</comment>
<comment type="catalytic activity">
    <reaction evidence="5">
        <text>[phosphate](n) + ATP = [phosphate](n+1) + ADP</text>
        <dbReference type="Rhea" id="RHEA:19573"/>
        <dbReference type="Rhea" id="RHEA-COMP:9859"/>
        <dbReference type="Rhea" id="RHEA-COMP:14280"/>
        <dbReference type="ChEBI" id="CHEBI:16838"/>
        <dbReference type="ChEBI" id="CHEBI:30616"/>
        <dbReference type="ChEBI" id="CHEBI:456216"/>
    </reaction>
    <physiologicalReaction direction="right-to-left" evidence="5">
        <dbReference type="Rhea" id="RHEA:19575"/>
    </physiologicalReaction>
</comment>
<feature type="domain" description="Polyphosphate kinase-2-related" evidence="9">
    <location>
        <begin position="72"/>
        <end position="298"/>
    </location>
</feature>
<keyword evidence="11" id="KW-1185">Reference proteome</keyword>
<feature type="coiled-coil region" evidence="7">
    <location>
        <begin position="75"/>
        <end position="102"/>
    </location>
</feature>
<dbReference type="InterPro" id="IPR022486">
    <property type="entry name" value="PPK2_PA0141"/>
</dbReference>
<organism evidence="10 11">
    <name type="scientific">Methylobrevis pamukkalensis</name>
    <dbReference type="NCBI Taxonomy" id="1439726"/>
    <lineage>
        <taxon>Bacteria</taxon>
        <taxon>Pseudomonadati</taxon>
        <taxon>Pseudomonadota</taxon>
        <taxon>Alphaproteobacteria</taxon>
        <taxon>Hyphomicrobiales</taxon>
        <taxon>Pleomorphomonadaceae</taxon>
        <taxon>Methylobrevis</taxon>
    </lineage>
</organism>
<evidence type="ECO:0000256" key="7">
    <source>
        <dbReference type="SAM" id="Coils"/>
    </source>
</evidence>
<evidence type="ECO:0000256" key="1">
    <source>
        <dbReference type="ARBA" id="ARBA00009924"/>
    </source>
</evidence>
<dbReference type="Proteomes" id="UP000094622">
    <property type="component" value="Unassembled WGS sequence"/>
</dbReference>
<name>A0A1E3H0I0_9HYPH</name>
<dbReference type="PANTHER" id="PTHR34383">
    <property type="entry name" value="POLYPHOSPHATE:AMP PHOSPHOTRANSFERASE-RELATED"/>
    <property type="match status" value="1"/>
</dbReference>
<accession>A0A1E3H0I0</accession>
<gene>
    <name evidence="10" type="ORF">A6302_02859</name>
</gene>
<dbReference type="GO" id="GO:0006754">
    <property type="term" value="P:ATP biosynthetic process"/>
    <property type="evidence" value="ECO:0007669"/>
    <property type="project" value="UniProtKB-KW"/>
</dbReference>
<dbReference type="PANTHER" id="PTHR34383:SF1">
    <property type="entry name" value="ADP-POLYPHOSPHATE PHOSPHOTRANSFERASE"/>
    <property type="match status" value="1"/>
</dbReference>
<protein>
    <recommendedName>
        <fullName evidence="6">ADP/GDP-polyphosphate phosphotransferase</fullName>
        <ecNumber evidence="6">2.7.4.-</ecNumber>
    </recommendedName>
    <alternativeName>
        <fullName evidence="6">Polyphosphate kinase PPK2</fullName>
    </alternativeName>
</protein>
<dbReference type="EMBL" id="MCRJ01000072">
    <property type="protein sequence ID" value="ODN69819.1"/>
    <property type="molecule type" value="Genomic_DNA"/>
</dbReference>
<dbReference type="SUPFAM" id="SSF52540">
    <property type="entry name" value="P-loop containing nucleoside triphosphate hydrolases"/>
    <property type="match status" value="1"/>
</dbReference>
<sequence>MANGRTKKKTEVMDNETAIAGRRSWTPVPAPGLGEVPVIEVSGEPFDLEDPRFPEALEDRALASGGYPYKEKLDKTVYARELEALQIELVKAQRHVANAGLRVIALFEGRDAAGKGGTIGAIRQYMNPRSARIVALPRPTEAERGQWYFQRYVDQFPTRGEFVLFDRSWYNRAGVEQVMGFCTPEEYRHFLKATKEFEDMLVKDGIILLKYWIDIGREMQLKRFHDRRHDPLKIWKLSPMDVKALTMFDDYTAARDRMLRETHMKSSPWIIARANDKRRARLDVIRHLLGRIDYPDKDARAIGTIDAQILGSGPKFLGLGKG</sequence>
<keyword evidence="3 6" id="KW-0418">Kinase</keyword>
<keyword evidence="2 6" id="KW-0808">Transferase</keyword>
<evidence type="ECO:0000313" key="11">
    <source>
        <dbReference type="Proteomes" id="UP000094622"/>
    </source>
</evidence>
<dbReference type="InterPro" id="IPR022488">
    <property type="entry name" value="PPK2-related"/>
</dbReference>
<dbReference type="EC" id="2.7.4.-" evidence="6"/>
<evidence type="ECO:0000256" key="3">
    <source>
        <dbReference type="ARBA" id="ARBA00022777"/>
    </source>
</evidence>
<evidence type="ECO:0000313" key="10">
    <source>
        <dbReference type="EMBL" id="ODN69819.1"/>
    </source>
</evidence>